<evidence type="ECO:0000313" key="3">
    <source>
        <dbReference type="Proteomes" id="UP000800036"/>
    </source>
</evidence>
<dbReference type="InterPro" id="IPR046896">
    <property type="entry name" value="Cup1-like_N"/>
</dbReference>
<feature type="domain" description="LYR motif-containing protein Cup1-like N-terminal" evidence="1">
    <location>
        <begin position="97"/>
        <end position="207"/>
    </location>
</feature>
<name>A0A6A5UWB5_9PLEO</name>
<proteinExistence type="predicted"/>
<dbReference type="EMBL" id="ML976724">
    <property type="protein sequence ID" value="KAF1968082.1"/>
    <property type="molecule type" value="Genomic_DNA"/>
</dbReference>
<accession>A0A6A5UWB5</accession>
<evidence type="ECO:0000259" key="1">
    <source>
        <dbReference type="Pfam" id="PF20263"/>
    </source>
</evidence>
<dbReference type="CDD" id="cd20273">
    <property type="entry name" value="Complex1_LYR_unchar"/>
    <property type="match status" value="1"/>
</dbReference>
<keyword evidence="3" id="KW-1185">Reference proteome</keyword>
<protein>
    <recommendedName>
        <fullName evidence="1">LYR motif-containing protein Cup1-like N-terminal domain-containing protein</fullName>
    </recommendedName>
</protein>
<dbReference type="Proteomes" id="UP000800036">
    <property type="component" value="Unassembled WGS sequence"/>
</dbReference>
<reference evidence="2" key="1">
    <citation type="journal article" date="2020" name="Stud. Mycol.">
        <title>101 Dothideomycetes genomes: a test case for predicting lifestyles and emergence of pathogens.</title>
        <authorList>
            <person name="Haridas S."/>
            <person name="Albert R."/>
            <person name="Binder M."/>
            <person name="Bloem J."/>
            <person name="Labutti K."/>
            <person name="Salamov A."/>
            <person name="Andreopoulos B."/>
            <person name="Baker S."/>
            <person name="Barry K."/>
            <person name="Bills G."/>
            <person name="Bluhm B."/>
            <person name="Cannon C."/>
            <person name="Castanera R."/>
            <person name="Culley D."/>
            <person name="Daum C."/>
            <person name="Ezra D."/>
            <person name="Gonzalez J."/>
            <person name="Henrissat B."/>
            <person name="Kuo A."/>
            <person name="Liang C."/>
            <person name="Lipzen A."/>
            <person name="Lutzoni F."/>
            <person name="Magnuson J."/>
            <person name="Mondo S."/>
            <person name="Nolan M."/>
            <person name="Ohm R."/>
            <person name="Pangilinan J."/>
            <person name="Park H.-J."/>
            <person name="Ramirez L."/>
            <person name="Alfaro M."/>
            <person name="Sun H."/>
            <person name="Tritt A."/>
            <person name="Yoshinaga Y."/>
            <person name="Zwiers L.-H."/>
            <person name="Turgeon B."/>
            <person name="Goodwin S."/>
            <person name="Spatafora J."/>
            <person name="Crous P."/>
            <person name="Grigoriev I."/>
        </authorList>
    </citation>
    <scope>NUCLEOTIDE SEQUENCE</scope>
    <source>
        <strain evidence="2">CBS 107.79</strain>
    </source>
</reference>
<organism evidence="2 3">
    <name type="scientific">Bimuria novae-zelandiae CBS 107.79</name>
    <dbReference type="NCBI Taxonomy" id="1447943"/>
    <lineage>
        <taxon>Eukaryota</taxon>
        <taxon>Fungi</taxon>
        <taxon>Dikarya</taxon>
        <taxon>Ascomycota</taxon>
        <taxon>Pezizomycotina</taxon>
        <taxon>Dothideomycetes</taxon>
        <taxon>Pleosporomycetidae</taxon>
        <taxon>Pleosporales</taxon>
        <taxon>Massarineae</taxon>
        <taxon>Didymosphaeriaceae</taxon>
        <taxon>Bimuria</taxon>
    </lineage>
</organism>
<sequence>MGARLAGTRARTAGFNLGCRRGLRCAIARWGGEAVAIALVERRGKARLSCASCSALIGRVTRFTITITLQPGAAHHPFLMQVQLPPQTVSSLKSVHLLRALLREASYLPDANARQYFRRYIVNRFRAYQPAQNASSSLHAKAVEKHRHRFGKRRHISVIEQRTQLMQRKARKGLNYLRLANLGHYRCLRKILYFTYGRIGTRKYVLLDHLLRPDDPTAVQEPSPLQKLYYSNERFLSFFDAPKKSKSDSYSIHISDRYSRLRTAIKAQHHKEVALNRELKRSYLLTPINNIWERPMPIKRARNNVRRWYAETMTRLLPPLPTEEFEFVKAMAEGTKRPSFVKRRSPAIELRPVEEVPEVEQFTKLVQDALALEKPSRFDARADTLRPNRRLMRRLYTDLLGFCSKLEWNESFKKWESVWGNRLQGINSQVSSEAADLFAGVDASGKVPQQQSELHDVAAQKHNADLKARLKDYQKSKPKKERHTTLPFYTEFLPPDHPIRKAAGAN</sequence>
<gene>
    <name evidence="2" type="ORF">BU23DRAFT_269498</name>
</gene>
<dbReference type="AlphaFoldDB" id="A0A6A5UWB5"/>
<dbReference type="Pfam" id="PF20263">
    <property type="entry name" value="LYRM2-like"/>
    <property type="match status" value="1"/>
</dbReference>
<dbReference type="OrthoDB" id="5521299at2759"/>
<evidence type="ECO:0000313" key="2">
    <source>
        <dbReference type="EMBL" id="KAF1968082.1"/>
    </source>
</evidence>